<gene>
    <name evidence="1" type="ORF">M23134_00945</name>
</gene>
<dbReference type="EMBL" id="AAWS01000101">
    <property type="protein sequence ID" value="EAY23885.1"/>
    <property type="molecule type" value="Genomic_DNA"/>
</dbReference>
<sequence>MEYDINMLQVASPQAWLDAVLNDFDAFLQDHADCERKASAMAMSFVAKFPNRTEIIPELIDIGVEELQHFKQVYKIMERRGVLLPEGMAKDLYIKQLVGLCRSTREERFMDRLILASLVEWRGCERFKLIADGLSADREPDLKRFYQLLWESEARHGESFIAMALRYLPEADVQNQLQYMVDEEAKILQGLEIRAALH</sequence>
<dbReference type="InterPro" id="IPR010386">
    <property type="entry name" value="tRNA-Hydrxlase_MiaE"/>
</dbReference>
<dbReference type="RefSeq" id="WP_002706026.1">
    <property type="nucleotide sequence ID" value="NZ_AAWS01000101.1"/>
</dbReference>
<dbReference type="GO" id="GO:0045301">
    <property type="term" value="F:tRNA 2-(methylsulfanyl)-N(6)-isopentenyladenosine(37) hydroxylase activity"/>
    <property type="evidence" value="ECO:0007669"/>
    <property type="project" value="InterPro"/>
</dbReference>
<dbReference type="InterPro" id="IPR012347">
    <property type="entry name" value="Ferritin-like"/>
</dbReference>
<dbReference type="CDD" id="cd07910">
    <property type="entry name" value="MiaE"/>
    <property type="match status" value="1"/>
</dbReference>
<protein>
    <submittedName>
        <fullName evidence="1">tRNA (Ms(2)io(6)A)-hydroxylase</fullName>
    </submittedName>
</protein>
<dbReference type="Pfam" id="PF06175">
    <property type="entry name" value="MiaE"/>
    <property type="match status" value="1"/>
</dbReference>
<proteinExistence type="predicted"/>
<dbReference type="SUPFAM" id="SSF47240">
    <property type="entry name" value="Ferritin-like"/>
    <property type="match status" value="1"/>
</dbReference>
<dbReference type="eggNOG" id="COG4445">
    <property type="taxonomic scope" value="Bacteria"/>
</dbReference>
<dbReference type="OrthoDB" id="9802518at2"/>
<dbReference type="PIRSF" id="PIRSF020736">
    <property type="entry name" value="MiaE"/>
    <property type="match status" value="1"/>
</dbReference>
<reference evidence="1 2" key="1">
    <citation type="submission" date="2007-01" db="EMBL/GenBank/DDBJ databases">
        <authorList>
            <person name="Haygood M."/>
            <person name="Podell S."/>
            <person name="Anderson C."/>
            <person name="Hopkinson B."/>
            <person name="Roe K."/>
            <person name="Barbeau K."/>
            <person name="Gaasterland T."/>
            <person name="Ferriera S."/>
            <person name="Johnson J."/>
            <person name="Kravitz S."/>
            <person name="Beeson K."/>
            <person name="Sutton G."/>
            <person name="Rogers Y.-H."/>
            <person name="Friedman R."/>
            <person name="Frazier M."/>
            <person name="Venter J.C."/>
        </authorList>
    </citation>
    <scope>NUCLEOTIDE SEQUENCE [LARGE SCALE GENOMIC DNA]</scope>
    <source>
        <strain evidence="1 2">ATCC 23134</strain>
    </source>
</reference>
<organism evidence="1 2">
    <name type="scientific">Microscilla marina ATCC 23134</name>
    <dbReference type="NCBI Taxonomy" id="313606"/>
    <lineage>
        <taxon>Bacteria</taxon>
        <taxon>Pseudomonadati</taxon>
        <taxon>Bacteroidota</taxon>
        <taxon>Cytophagia</taxon>
        <taxon>Cytophagales</taxon>
        <taxon>Microscillaceae</taxon>
        <taxon>Microscilla</taxon>
    </lineage>
</organism>
<evidence type="ECO:0000313" key="1">
    <source>
        <dbReference type="EMBL" id="EAY23885.1"/>
    </source>
</evidence>
<evidence type="ECO:0000313" key="2">
    <source>
        <dbReference type="Proteomes" id="UP000004095"/>
    </source>
</evidence>
<dbReference type="PANTHER" id="PTHR42637">
    <property type="entry name" value="TRNA-(MS[2]IO[6]A)-HYDROXYLASE"/>
    <property type="match status" value="1"/>
</dbReference>
<comment type="caution">
    <text evidence="1">The sequence shown here is derived from an EMBL/GenBank/DDBJ whole genome shotgun (WGS) entry which is preliminary data.</text>
</comment>
<name>A2A0F8_MICM2</name>
<dbReference type="Gene3D" id="1.20.1260.10">
    <property type="match status" value="1"/>
</dbReference>
<dbReference type="InterPro" id="IPR009078">
    <property type="entry name" value="Ferritin-like_SF"/>
</dbReference>
<dbReference type="GO" id="GO:0006400">
    <property type="term" value="P:tRNA modification"/>
    <property type="evidence" value="ECO:0007669"/>
    <property type="project" value="InterPro"/>
</dbReference>
<keyword evidence="2" id="KW-1185">Reference proteome</keyword>
<dbReference type="Proteomes" id="UP000004095">
    <property type="component" value="Unassembled WGS sequence"/>
</dbReference>
<dbReference type="AlphaFoldDB" id="A2A0F8"/>
<accession>A2A0F8</accession>
<dbReference type="PANTHER" id="PTHR42637:SF1">
    <property type="entry name" value="TRNA 2-(METHYLSULFANYL)-N(6)-ISOPENTENYLADENOSINE(37) HYDROXYLASE"/>
    <property type="match status" value="1"/>
</dbReference>